<reference evidence="1 2" key="3">
    <citation type="journal article" date="2016" name="Sci. Rep.">
        <title>Genome-wide diversity and gene expression profiling of Babesia microti isolates identify polymorphic genes that mediate host-pathogen interactions.</title>
        <authorList>
            <person name="Silva J.C."/>
            <person name="Cornillot E."/>
            <person name="McCracken C."/>
            <person name="Usmani-Brown S."/>
            <person name="Dwivedi A."/>
            <person name="Ifeonu O.O."/>
            <person name="Crabtree J."/>
            <person name="Gotia H.T."/>
            <person name="Virji A.Z."/>
            <person name="Reynes C."/>
            <person name="Colinge J."/>
            <person name="Kumar V."/>
            <person name="Lawres L."/>
            <person name="Pazzi J.E."/>
            <person name="Pablo J.V."/>
            <person name="Hung C."/>
            <person name="Brancato J."/>
            <person name="Kumari P."/>
            <person name="Orvis J."/>
            <person name="Tretina K."/>
            <person name="Chibucos M."/>
            <person name="Ott S."/>
            <person name="Sadzewicz L."/>
            <person name="Sengamalay N."/>
            <person name="Shetty A.C."/>
            <person name="Su Q."/>
            <person name="Tallon L."/>
            <person name="Fraser C.M."/>
            <person name="Frutos R."/>
            <person name="Molina D.M."/>
            <person name="Krause P.J."/>
            <person name="Ben Mamoun C."/>
        </authorList>
    </citation>
    <scope>NUCLEOTIDE SEQUENCE [LARGE SCALE GENOMIC DNA]</scope>
    <source>
        <strain evidence="1 2">RI</strain>
    </source>
</reference>
<organism evidence="1 2">
    <name type="scientific">Babesia microti (strain RI)</name>
    <dbReference type="NCBI Taxonomy" id="1133968"/>
    <lineage>
        <taxon>Eukaryota</taxon>
        <taxon>Sar</taxon>
        <taxon>Alveolata</taxon>
        <taxon>Apicomplexa</taxon>
        <taxon>Aconoidasida</taxon>
        <taxon>Piroplasmida</taxon>
        <taxon>Babesiidae</taxon>
        <taxon>Babesia</taxon>
    </lineage>
</organism>
<keyword evidence="2" id="KW-1185">Reference proteome</keyword>
<evidence type="ECO:0000313" key="1">
    <source>
        <dbReference type="EMBL" id="SIO73922.1"/>
    </source>
</evidence>
<dbReference type="RefSeq" id="XP_012650531.2">
    <property type="nucleotide sequence ID" value="XM_012795077.2"/>
</dbReference>
<dbReference type="GeneID" id="24426578"/>
<reference evidence="1 2" key="2">
    <citation type="journal article" date="2013" name="PLoS ONE">
        <title>Whole genome mapping and re-organization of the nuclear and mitochondrial genomes of Babesia microti isolates.</title>
        <authorList>
            <person name="Cornillot E."/>
            <person name="Dassouli A."/>
            <person name="Garg A."/>
            <person name="Pachikara N."/>
            <person name="Randazzo S."/>
            <person name="Depoix D."/>
            <person name="Carcy B."/>
            <person name="Delbecq S."/>
            <person name="Frutos R."/>
            <person name="Silva J.C."/>
            <person name="Sutton R."/>
            <person name="Krause P.J."/>
            <person name="Mamoun C.B."/>
        </authorList>
    </citation>
    <scope>NUCLEOTIDE SEQUENCE [LARGE SCALE GENOMIC DNA]</scope>
    <source>
        <strain evidence="1 2">RI</strain>
    </source>
</reference>
<sequence length="218" mass="24371">MDDFGKLSYKLLVNHFSKTPSERVSYDFSHDCAKLIEIFSGIAGEPLDEIDCGQVSLQDLIKNEEDQQSIVNQQDLFDMMNVAGNVEPPKSNVSDENDSCEIKLLTPPVPVDCKFRRLFPHVAECYDQLSSGEIHLDGQYDDINDMWNEASVACLVNPAEFERTKSMFTQSLIKYLIDSNHSAACSGPIAATGGRDTGNLLNLMSWYFAGYYTAKLEC</sequence>
<dbReference type="Proteomes" id="UP000002899">
    <property type="component" value="Chromosome IV"/>
</dbReference>
<dbReference type="AlphaFoldDB" id="A0A1N6LYH8"/>
<reference evidence="1 2" key="1">
    <citation type="journal article" date="2012" name="Nucleic Acids Res.">
        <title>Sequencing of the smallest Apicomplexan genome from the human pathogen Babesia microti.</title>
        <authorList>
            <person name="Cornillot E."/>
            <person name="Hadj-Kaddour K."/>
            <person name="Dassouli A."/>
            <person name="Noel B."/>
            <person name="Ranwez V."/>
            <person name="Vacherie B."/>
            <person name="Augagneur Y."/>
            <person name="Bres V."/>
            <person name="Duclos A."/>
            <person name="Randazzo S."/>
            <person name="Carcy B."/>
            <person name="Debierre-Grockiego F."/>
            <person name="Delbecq S."/>
            <person name="Moubri-Menage K."/>
            <person name="Shams-Eldin H."/>
            <person name="Usmani-Brown S."/>
            <person name="Bringaud F."/>
            <person name="Wincker P."/>
            <person name="Vivares C.P."/>
            <person name="Schwarz R.T."/>
            <person name="Schetters T.P."/>
            <person name="Krause P.J."/>
            <person name="Gorenflot A."/>
            <person name="Berry V."/>
            <person name="Barbe V."/>
            <person name="Ben Mamoun C."/>
        </authorList>
    </citation>
    <scope>NUCLEOTIDE SEQUENCE [LARGE SCALE GENOMIC DNA]</scope>
    <source>
        <strain evidence="1 2">RI</strain>
    </source>
</reference>
<dbReference type="KEGG" id="bmic:BmR1_04g09780"/>
<protein>
    <submittedName>
        <fullName evidence="1">Uncharacterized protein</fullName>
    </submittedName>
</protein>
<accession>A0A1N6LYH8</accession>
<name>A0A1N6LYH8_BABMR</name>
<evidence type="ECO:0000313" key="2">
    <source>
        <dbReference type="Proteomes" id="UP000002899"/>
    </source>
</evidence>
<dbReference type="EMBL" id="LN871599">
    <property type="protein sequence ID" value="SIO73922.1"/>
    <property type="molecule type" value="Genomic_DNA"/>
</dbReference>
<proteinExistence type="predicted"/>
<dbReference type="VEuPathDB" id="PiroplasmaDB:BmR1_04g09780"/>